<proteinExistence type="predicted"/>
<dbReference type="PANTHER" id="PTHR30386">
    <property type="entry name" value="MEMBRANE FUSION SUBUNIT OF EMRAB-TOLC MULTIDRUG EFFLUX PUMP"/>
    <property type="match status" value="1"/>
</dbReference>
<feature type="transmembrane region" description="Helical" evidence="7">
    <location>
        <begin position="36"/>
        <end position="57"/>
    </location>
</feature>
<dbReference type="GO" id="GO:0055085">
    <property type="term" value="P:transmembrane transport"/>
    <property type="evidence" value="ECO:0007669"/>
    <property type="project" value="InterPro"/>
</dbReference>
<sequence>MKTPSPTVSQTAMTEPADTTPPSDQPAPKASKPQKALGRLLSAVIVVGALVLAFYLLEHSEHYPRTDDAYVQARYITVAPQVPGRIVELPARDGLAVSPGELLVQIDPSSYQLAVDEALAQIAALEAQLGEAERQRGASEELVETARAATLAAIAQQTLAQSTYERMTPLAEQGFVTRERYDTATTAWEQANAGVLMARSNELAAELAVPSLDALRAEIKAARIRLAMAELELERTQIKAPFPGRVVNCDIAPGMMTMPGEPLFTLVDTSEWFVMANYREGDLKRIRLGATARVRLLTMQDKVFTGTVVSIGHGVQTQDAFDFGPLPFVRSQLDWVRLAQRFPVRIRIDQPEPQEAFRIGASAIVTIE</sequence>
<dbReference type="Gene3D" id="2.40.50.100">
    <property type="match status" value="1"/>
</dbReference>
<evidence type="ECO:0000256" key="7">
    <source>
        <dbReference type="SAM" id="Phobius"/>
    </source>
</evidence>
<dbReference type="AlphaFoldDB" id="A0A842HF44"/>
<evidence type="ECO:0000259" key="8">
    <source>
        <dbReference type="Pfam" id="PF25917"/>
    </source>
</evidence>
<feature type="coiled-coil region" evidence="5">
    <location>
        <begin position="115"/>
        <end position="142"/>
    </location>
</feature>
<keyword evidence="3 7" id="KW-1133">Transmembrane helix</keyword>
<evidence type="ECO:0000313" key="11">
    <source>
        <dbReference type="Proteomes" id="UP000546464"/>
    </source>
</evidence>
<evidence type="ECO:0000259" key="9">
    <source>
        <dbReference type="Pfam" id="PF25963"/>
    </source>
</evidence>
<dbReference type="EMBL" id="JACHVB010000020">
    <property type="protein sequence ID" value="MBC2593931.1"/>
    <property type="molecule type" value="Genomic_DNA"/>
</dbReference>
<reference evidence="10 11" key="1">
    <citation type="submission" date="2020-07" db="EMBL/GenBank/DDBJ databases">
        <authorList>
            <person name="Feng X."/>
        </authorList>
    </citation>
    <scope>NUCLEOTIDE SEQUENCE [LARGE SCALE GENOMIC DNA]</scope>
    <source>
        <strain evidence="10 11">JCM31066</strain>
    </source>
</reference>
<organism evidence="10 11">
    <name type="scientific">Ruficoccus amylovorans</name>
    <dbReference type="NCBI Taxonomy" id="1804625"/>
    <lineage>
        <taxon>Bacteria</taxon>
        <taxon>Pseudomonadati</taxon>
        <taxon>Verrucomicrobiota</taxon>
        <taxon>Opitutia</taxon>
        <taxon>Puniceicoccales</taxon>
        <taxon>Cerasicoccaceae</taxon>
        <taxon>Ruficoccus</taxon>
    </lineage>
</organism>
<dbReference type="Proteomes" id="UP000546464">
    <property type="component" value="Unassembled WGS sequence"/>
</dbReference>
<feature type="coiled-coil region" evidence="5">
    <location>
        <begin position="212"/>
        <end position="239"/>
    </location>
</feature>
<dbReference type="Pfam" id="PF25963">
    <property type="entry name" value="Beta-barrel_AAEA"/>
    <property type="match status" value="1"/>
</dbReference>
<dbReference type="PANTHER" id="PTHR30386:SF26">
    <property type="entry name" value="TRANSPORT PROTEIN COMB"/>
    <property type="match status" value="1"/>
</dbReference>
<dbReference type="GO" id="GO:0016020">
    <property type="term" value="C:membrane"/>
    <property type="evidence" value="ECO:0007669"/>
    <property type="project" value="UniProtKB-SubCell"/>
</dbReference>
<evidence type="ECO:0000256" key="5">
    <source>
        <dbReference type="SAM" id="Coils"/>
    </source>
</evidence>
<comment type="subcellular location">
    <subcellularLocation>
        <location evidence="1">Membrane</location>
        <topology evidence="1">Single-pass membrane protein</topology>
    </subcellularLocation>
</comment>
<evidence type="ECO:0000256" key="1">
    <source>
        <dbReference type="ARBA" id="ARBA00004167"/>
    </source>
</evidence>
<name>A0A842HF44_9BACT</name>
<dbReference type="SUPFAM" id="SSF111369">
    <property type="entry name" value="HlyD-like secretion proteins"/>
    <property type="match status" value="3"/>
</dbReference>
<dbReference type="InterPro" id="IPR050739">
    <property type="entry name" value="MFP"/>
</dbReference>
<accession>A0A842HF44</accession>
<keyword evidence="2 7" id="KW-0812">Transmembrane</keyword>
<gene>
    <name evidence="10" type="ORF">H5P28_06615</name>
</gene>
<dbReference type="InterPro" id="IPR058634">
    <property type="entry name" value="AaeA-lik-b-barrel"/>
</dbReference>
<feature type="domain" description="p-hydroxybenzoic acid efflux pump subunit AaeA-like beta-barrel" evidence="9">
    <location>
        <begin position="272"/>
        <end position="367"/>
    </location>
</feature>
<feature type="compositionally biased region" description="Polar residues" evidence="6">
    <location>
        <begin position="1"/>
        <end position="13"/>
    </location>
</feature>
<comment type="caution">
    <text evidence="10">The sequence shown here is derived from an EMBL/GenBank/DDBJ whole genome shotgun (WGS) entry which is preliminary data.</text>
</comment>
<keyword evidence="4 7" id="KW-0472">Membrane</keyword>
<feature type="domain" description="Multidrug resistance protein MdtA-like barrel-sandwich hybrid" evidence="8">
    <location>
        <begin position="75"/>
        <end position="268"/>
    </location>
</feature>
<dbReference type="Gene3D" id="1.10.287.470">
    <property type="entry name" value="Helix hairpin bin"/>
    <property type="match status" value="2"/>
</dbReference>
<evidence type="ECO:0000256" key="2">
    <source>
        <dbReference type="ARBA" id="ARBA00022692"/>
    </source>
</evidence>
<evidence type="ECO:0000256" key="4">
    <source>
        <dbReference type="ARBA" id="ARBA00023136"/>
    </source>
</evidence>
<feature type="region of interest" description="Disordered" evidence="6">
    <location>
        <begin position="1"/>
        <end position="33"/>
    </location>
</feature>
<dbReference type="Pfam" id="PF25917">
    <property type="entry name" value="BSH_RND"/>
    <property type="match status" value="1"/>
</dbReference>
<dbReference type="RefSeq" id="WP_185674918.1">
    <property type="nucleotide sequence ID" value="NZ_JACHVB010000020.1"/>
</dbReference>
<dbReference type="InterPro" id="IPR058625">
    <property type="entry name" value="MdtA-like_BSH"/>
</dbReference>
<evidence type="ECO:0000313" key="10">
    <source>
        <dbReference type="EMBL" id="MBC2593931.1"/>
    </source>
</evidence>
<keyword evidence="5" id="KW-0175">Coiled coil</keyword>
<evidence type="ECO:0000256" key="6">
    <source>
        <dbReference type="SAM" id="MobiDB-lite"/>
    </source>
</evidence>
<evidence type="ECO:0000256" key="3">
    <source>
        <dbReference type="ARBA" id="ARBA00022989"/>
    </source>
</evidence>
<dbReference type="Gene3D" id="2.40.30.170">
    <property type="match status" value="1"/>
</dbReference>
<keyword evidence="11" id="KW-1185">Reference proteome</keyword>
<protein>
    <submittedName>
        <fullName evidence="10">Efflux RND transporter periplasmic adaptor subunit</fullName>
    </submittedName>
</protein>